<proteinExistence type="inferred from homology"/>
<keyword evidence="10" id="KW-0503">Monooxygenase</keyword>
<name>A0A565C8E2_9BRAS</name>
<dbReference type="InterPro" id="IPR017972">
    <property type="entry name" value="Cyt_P450_CS"/>
</dbReference>
<dbReference type="AlphaFoldDB" id="A0A565C8E2"/>
<dbReference type="InterPro" id="IPR050651">
    <property type="entry name" value="Plant_Cytochrome_P450_Monoox"/>
</dbReference>
<evidence type="ECO:0000313" key="14">
    <source>
        <dbReference type="Proteomes" id="UP000489600"/>
    </source>
</evidence>
<keyword evidence="5" id="KW-0812">Transmembrane</keyword>
<dbReference type="PANTHER" id="PTHR47947">
    <property type="entry name" value="CYTOCHROME P450 82C3-RELATED"/>
    <property type="match status" value="1"/>
</dbReference>
<keyword evidence="9 12" id="KW-0408">Iron</keyword>
<dbReference type="InterPro" id="IPR002401">
    <property type="entry name" value="Cyt_P450_E_grp-I"/>
</dbReference>
<dbReference type="GO" id="GO:0005506">
    <property type="term" value="F:iron ion binding"/>
    <property type="evidence" value="ECO:0007669"/>
    <property type="project" value="InterPro"/>
</dbReference>
<feature type="binding site" description="axial binding residue" evidence="12">
    <location>
        <position position="829"/>
    </location>
    <ligand>
        <name>heme</name>
        <dbReference type="ChEBI" id="CHEBI:30413"/>
    </ligand>
    <ligandPart>
        <name>Fe</name>
        <dbReference type="ChEBI" id="CHEBI:18248"/>
    </ligandPart>
</feature>
<evidence type="ECO:0000256" key="9">
    <source>
        <dbReference type="ARBA" id="ARBA00023004"/>
    </source>
</evidence>
<evidence type="ECO:0000256" key="2">
    <source>
        <dbReference type="ARBA" id="ARBA00004167"/>
    </source>
</evidence>
<dbReference type="PANTHER" id="PTHR47947:SF62">
    <property type="entry name" value="CYTOCHROME P450, FAMILY 81, SUBFAMILY D, POLYPEPTIDE 5"/>
    <property type="match status" value="1"/>
</dbReference>
<dbReference type="GO" id="GO:0020037">
    <property type="term" value="F:heme binding"/>
    <property type="evidence" value="ECO:0007669"/>
    <property type="project" value="InterPro"/>
</dbReference>
<keyword evidence="4 12" id="KW-0349">Heme</keyword>
<evidence type="ECO:0000256" key="8">
    <source>
        <dbReference type="ARBA" id="ARBA00023002"/>
    </source>
</evidence>
<evidence type="ECO:0000256" key="3">
    <source>
        <dbReference type="ARBA" id="ARBA00010617"/>
    </source>
</evidence>
<evidence type="ECO:0000256" key="1">
    <source>
        <dbReference type="ARBA" id="ARBA00001971"/>
    </source>
</evidence>
<evidence type="ECO:0000256" key="4">
    <source>
        <dbReference type="ARBA" id="ARBA00022617"/>
    </source>
</evidence>
<evidence type="ECO:0000256" key="10">
    <source>
        <dbReference type="ARBA" id="ARBA00023033"/>
    </source>
</evidence>
<keyword evidence="6 12" id="KW-0479">Metal-binding</keyword>
<dbReference type="EMBL" id="CABITT030000007">
    <property type="protein sequence ID" value="VVB09922.1"/>
    <property type="molecule type" value="Genomic_DNA"/>
</dbReference>
<evidence type="ECO:0000256" key="12">
    <source>
        <dbReference type="PIRSR" id="PIRSR602401-1"/>
    </source>
</evidence>
<keyword evidence="7" id="KW-1133">Transmembrane helix</keyword>
<evidence type="ECO:0000256" key="6">
    <source>
        <dbReference type="ARBA" id="ARBA00022723"/>
    </source>
</evidence>
<evidence type="ECO:0000256" key="11">
    <source>
        <dbReference type="ARBA" id="ARBA00023136"/>
    </source>
</evidence>
<organism evidence="13 14">
    <name type="scientific">Arabis nemorensis</name>
    <dbReference type="NCBI Taxonomy" id="586526"/>
    <lineage>
        <taxon>Eukaryota</taxon>
        <taxon>Viridiplantae</taxon>
        <taxon>Streptophyta</taxon>
        <taxon>Embryophyta</taxon>
        <taxon>Tracheophyta</taxon>
        <taxon>Spermatophyta</taxon>
        <taxon>Magnoliopsida</taxon>
        <taxon>eudicotyledons</taxon>
        <taxon>Gunneridae</taxon>
        <taxon>Pentapetalae</taxon>
        <taxon>rosids</taxon>
        <taxon>malvids</taxon>
        <taxon>Brassicales</taxon>
        <taxon>Brassicaceae</taxon>
        <taxon>Arabideae</taxon>
        <taxon>Arabis</taxon>
    </lineage>
</organism>
<dbReference type="Proteomes" id="UP000489600">
    <property type="component" value="Unassembled WGS sequence"/>
</dbReference>
<evidence type="ECO:0000256" key="7">
    <source>
        <dbReference type="ARBA" id="ARBA00022989"/>
    </source>
</evidence>
<dbReference type="SUPFAM" id="SSF48264">
    <property type="entry name" value="Cytochrome P450"/>
    <property type="match status" value="3"/>
</dbReference>
<dbReference type="GO" id="GO:0016020">
    <property type="term" value="C:membrane"/>
    <property type="evidence" value="ECO:0007669"/>
    <property type="project" value="UniProtKB-SubCell"/>
</dbReference>
<comment type="cofactor">
    <cofactor evidence="1 12">
        <name>heme</name>
        <dbReference type="ChEBI" id="CHEBI:30413"/>
    </cofactor>
</comment>
<dbReference type="CDD" id="cd20653">
    <property type="entry name" value="CYP81"/>
    <property type="match status" value="2"/>
</dbReference>
<dbReference type="InterPro" id="IPR001128">
    <property type="entry name" value="Cyt_P450"/>
</dbReference>
<sequence length="890" mass="100598">MATASYSEHWRNLRRIGAVEIFSAHRLNSFSSVRRDEIRRLIVRLSTTSSDEFAKVEMRSMLSHITFNNIIRMVAGKRYYGNGAEDDDSEAKKQLIAEAMSSLSAGNVVDYLPFLRWVTNFEKRIKKLAGRLDEFFQGLVDEKRAAKEKGNTMIDHLLSLQESQPEYYTDRIIKGTILSLILAGTDTSALTLEWALSSLLNHPEIMNKARDEIDSKVGSKRLVEESDISNLPYLQNIVSETLRLYPVGPLMVPHVASEDCKVGGYDMPRGTTLLVNVWAIHKDPRLWDDPTIFKPERFEKEGEAHKLMAFGLGRRACPGSGLAQRLVSLTLGSLIQCFEWKRIGEEEVDMSEGGGVTMPKAKPLVAMCRARASLVGGYDMPRGTILLTNMWAIHRHLQRWDDPTSFKPERFEKEGKAHKLMPFGLGRRAACPAISWPLIGHLYLLKPPLHRTFLSLSQSIGNAPIFHLYLGNRLVYVITSRSIAEECFTENDVILANRPTFIVSKHVGYNATHLLAASYGDHWRNLRRIAAVEIFSTHRLNTFLYIRKDEIRQLILRLSRGSLHGFVEVEMKSLLANLASNNIIRMLAGKRYYGDDNNDEAKLVRQLVSEVVTSAGAGNPADYLSVVRWVTNYEKRIKNLGNRFDAFLQRLIDEKRAEKEKGQTMLDHLLSLQETQPEYYTDVIIKGIMLTLIVAGTDTSAVTLEWAMSNLLNHPEILKKARIEIDDKIGLDRLVDEPDIVNLPYLQNIVSETLRLYPAVPLLLPHVASEDCKVGGYDVPSGTMVLINAWAMHRDPKLWEDPEMFKPERFEKEGEAEKLMPFGMGRRACPGAGLAQRLVSLALGTLVQCFEWERVSEELVDMTEDKGATLPKAMPLRTMCKARPIVGKLI</sequence>
<keyword evidence="8" id="KW-0560">Oxidoreductase</keyword>
<comment type="subcellular location">
    <subcellularLocation>
        <location evidence="2">Membrane</location>
        <topology evidence="2">Single-pass membrane protein</topology>
    </subcellularLocation>
</comment>
<dbReference type="Pfam" id="PF00067">
    <property type="entry name" value="p450"/>
    <property type="match status" value="3"/>
</dbReference>
<keyword evidence="14" id="KW-1185">Reference proteome</keyword>
<dbReference type="Gene3D" id="1.10.630.10">
    <property type="entry name" value="Cytochrome P450"/>
    <property type="match status" value="3"/>
</dbReference>
<dbReference type="PROSITE" id="PS00086">
    <property type="entry name" value="CYTOCHROME_P450"/>
    <property type="match status" value="2"/>
</dbReference>
<evidence type="ECO:0000256" key="5">
    <source>
        <dbReference type="ARBA" id="ARBA00022692"/>
    </source>
</evidence>
<dbReference type="GO" id="GO:0016705">
    <property type="term" value="F:oxidoreductase activity, acting on paired donors, with incorporation or reduction of molecular oxygen"/>
    <property type="evidence" value="ECO:0007669"/>
    <property type="project" value="InterPro"/>
</dbReference>
<gene>
    <name evidence="13" type="ORF">ANE_LOCUS20366</name>
</gene>
<dbReference type="FunFam" id="1.10.630.10:FF:000023">
    <property type="entry name" value="Cytochrome P450 family protein"/>
    <property type="match status" value="2"/>
</dbReference>
<dbReference type="GO" id="GO:0004497">
    <property type="term" value="F:monooxygenase activity"/>
    <property type="evidence" value="ECO:0007669"/>
    <property type="project" value="UniProtKB-KW"/>
</dbReference>
<comment type="caution">
    <text evidence="13">The sequence shown here is derived from an EMBL/GenBank/DDBJ whole genome shotgun (WGS) entry which is preliminary data.</text>
</comment>
<keyword evidence="11" id="KW-0472">Membrane</keyword>
<protein>
    <submittedName>
        <fullName evidence="13">Uncharacterized protein</fullName>
    </submittedName>
</protein>
<comment type="similarity">
    <text evidence="3">Belongs to the cytochrome P450 family.</text>
</comment>
<accession>A0A565C8E2</accession>
<reference evidence="13" key="1">
    <citation type="submission" date="2019-07" db="EMBL/GenBank/DDBJ databases">
        <authorList>
            <person name="Dittberner H."/>
        </authorList>
    </citation>
    <scope>NUCLEOTIDE SEQUENCE [LARGE SCALE GENOMIC DNA]</scope>
</reference>
<evidence type="ECO:0000313" key="13">
    <source>
        <dbReference type="EMBL" id="VVB09922.1"/>
    </source>
</evidence>
<dbReference type="PRINTS" id="PR00463">
    <property type="entry name" value="EP450I"/>
</dbReference>
<dbReference type="InterPro" id="IPR036396">
    <property type="entry name" value="Cyt_P450_sf"/>
</dbReference>
<dbReference type="PRINTS" id="PR00385">
    <property type="entry name" value="P450"/>
</dbReference>
<dbReference type="OrthoDB" id="1055148at2759"/>